<reference evidence="1" key="1">
    <citation type="journal article" date="2021" name="Proc. Natl. Acad. Sci. U.S.A.">
        <title>A Catalog of Tens of Thousands of Viruses from Human Metagenomes Reveals Hidden Associations with Chronic Diseases.</title>
        <authorList>
            <person name="Tisza M.J."/>
            <person name="Buck C.B."/>
        </authorList>
    </citation>
    <scope>NUCLEOTIDE SEQUENCE</scope>
    <source>
        <strain evidence="1">CtwQT14</strain>
    </source>
</reference>
<protein>
    <submittedName>
        <fullName evidence="1">Uncharacterized protein</fullName>
    </submittedName>
</protein>
<sequence length="101" mass="12107">MGTWAIPNTKEDAEELKKLMQKPLYCTEENRINLHNLVGNDSLCDKIDEIEDYYKDKYDLRHLIKSYIYNLLIDYKTYPKKYYVEFEAEAIECLKSIVELD</sequence>
<accession>A0A8S5TJV4</accession>
<proteinExistence type="predicted"/>
<dbReference type="EMBL" id="BK032842">
    <property type="protein sequence ID" value="DAF63604.1"/>
    <property type="molecule type" value="Genomic_DNA"/>
</dbReference>
<organism evidence="1">
    <name type="scientific">Siphoviridae sp. ctwQT14</name>
    <dbReference type="NCBI Taxonomy" id="2827971"/>
    <lineage>
        <taxon>Viruses</taxon>
        <taxon>Duplodnaviria</taxon>
        <taxon>Heunggongvirae</taxon>
        <taxon>Uroviricota</taxon>
        <taxon>Caudoviricetes</taxon>
    </lineage>
</organism>
<name>A0A8S5TJV4_9CAUD</name>
<evidence type="ECO:0000313" key="1">
    <source>
        <dbReference type="EMBL" id="DAF63604.1"/>
    </source>
</evidence>